<sequence length="78" mass="8750">MRKSRLCTLEGGEKVKFDAIAELWQPLLARGRCVIASARCGVSMLGRSIEPEHMERVIVSNKQPITLDNDASTFLELY</sequence>
<dbReference type="Proteomes" id="UP001066276">
    <property type="component" value="Chromosome 9"/>
</dbReference>
<comment type="caution">
    <text evidence="1">The sequence shown here is derived from an EMBL/GenBank/DDBJ whole genome shotgun (WGS) entry which is preliminary data.</text>
</comment>
<proteinExistence type="predicted"/>
<name>A0AAV7MJF8_PLEWA</name>
<organism evidence="1 2">
    <name type="scientific">Pleurodeles waltl</name>
    <name type="common">Iberian ribbed newt</name>
    <dbReference type="NCBI Taxonomy" id="8319"/>
    <lineage>
        <taxon>Eukaryota</taxon>
        <taxon>Metazoa</taxon>
        <taxon>Chordata</taxon>
        <taxon>Craniata</taxon>
        <taxon>Vertebrata</taxon>
        <taxon>Euteleostomi</taxon>
        <taxon>Amphibia</taxon>
        <taxon>Batrachia</taxon>
        <taxon>Caudata</taxon>
        <taxon>Salamandroidea</taxon>
        <taxon>Salamandridae</taxon>
        <taxon>Pleurodelinae</taxon>
        <taxon>Pleurodeles</taxon>
    </lineage>
</organism>
<accession>A0AAV7MJF8</accession>
<evidence type="ECO:0000313" key="1">
    <source>
        <dbReference type="EMBL" id="KAJ1103496.1"/>
    </source>
</evidence>
<evidence type="ECO:0000313" key="2">
    <source>
        <dbReference type="Proteomes" id="UP001066276"/>
    </source>
</evidence>
<keyword evidence="2" id="KW-1185">Reference proteome</keyword>
<dbReference type="EMBL" id="JANPWB010000013">
    <property type="protein sequence ID" value="KAJ1103496.1"/>
    <property type="molecule type" value="Genomic_DNA"/>
</dbReference>
<reference evidence="1" key="1">
    <citation type="journal article" date="2022" name="bioRxiv">
        <title>Sequencing and chromosome-scale assembly of the giantPleurodeles waltlgenome.</title>
        <authorList>
            <person name="Brown T."/>
            <person name="Elewa A."/>
            <person name="Iarovenko S."/>
            <person name="Subramanian E."/>
            <person name="Araus A.J."/>
            <person name="Petzold A."/>
            <person name="Susuki M."/>
            <person name="Suzuki K.-i.T."/>
            <person name="Hayashi T."/>
            <person name="Toyoda A."/>
            <person name="Oliveira C."/>
            <person name="Osipova E."/>
            <person name="Leigh N.D."/>
            <person name="Simon A."/>
            <person name="Yun M.H."/>
        </authorList>
    </citation>
    <scope>NUCLEOTIDE SEQUENCE</scope>
    <source>
        <strain evidence="1">20211129_DDA</strain>
        <tissue evidence="1">Liver</tissue>
    </source>
</reference>
<protein>
    <submittedName>
        <fullName evidence="1">Uncharacterized protein</fullName>
    </submittedName>
</protein>
<gene>
    <name evidence="1" type="ORF">NDU88_000919</name>
</gene>
<dbReference type="AlphaFoldDB" id="A0AAV7MJF8"/>